<evidence type="ECO:0000313" key="4">
    <source>
        <dbReference type="Proteomes" id="UP001283341"/>
    </source>
</evidence>
<feature type="compositionally biased region" description="Low complexity" evidence="1">
    <location>
        <begin position="241"/>
        <end position="263"/>
    </location>
</feature>
<feature type="region of interest" description="Disordered" evidence="1">
    <location>
        <begin position="241"/>
        <end position="302"/>
    </location>
</feature>
<dbReference type="Proteomes" id="UP001283341">
    <property type="component" value="Unassembled WGS sequence"/>
</dbReference>
<feature type="transmembrane region" description="Helical" evidence="2">
    <location>
        <begin position="153"/>
        <end position="174"/>
    </location>
</feature>
<feature type="transmembrane region" description="Helical" evidence="2">
    <location>
        <begin position="93"/>
        <end position="121"/>
    </location>
</feature>
<evidence type="ECO:0000313" key="3">
    <source>
        <dbReference type="EMBL" id="KAK3316804.1"/>
    </source>
</evidence>
<organism evidence="3 4">
    <name type="scientific">Apodospora peruviana</name>
    <dbReference type="NCBI Taxonomy" id="516989"/>
    <lineage>
        <taxon>Eukaryota</taxon>
        <taxon>Fungi</taxon>
        <taxon>Dikarya</taxon>
        <taxon>Ascomycota</taxon>
        <taxon>Pezizomycotina</taxon>
        <taxon>Sordariomycetes</taxon>
        <taxon>Sordariomycetidae</taxon>
        <taxon>Sordariales</taxon>
        <taxon>Lasiosphaeriaceae</taxon>
        <taxon>Apodospora</taxon>
    </lineage>
</organism>
<accession>A0AAE0M3Q3</accession>
<proteinExistence type="predicted"/>
<reference evidence="3" key="2">
    <citation type="submission" date="2023-06" db="EMBL/GenBank/DDBJ databases">
        <authorList>
            <consortium name="Lawrence Berkeley National Laboratory"/>
            <person name="Haridas S."/>
            <person name="Hensen N."/>
            <person name="Bonometti L."/>
            <person name="Westerberg I."/>
            <person name="Brannstrom I.O."/>
            <person name="Guillou S."/>
            <person name="Cros-Aarteil S."/>
            <person name="Calhoun S."/>
            <person name="Kuo A."/>
            <person name="Mondo S."/>
            <person name="Pangilinan J."/>
            <person name="Riley R."/>
            <person name="Labutti K."/>
            <person name="Andreopoulos B."/>
            <person name="Lipzen A."/>
            <person name="Chen C."/>
            <person name="Yanf M."/>
            <person name="Daum C."/>
            <person name="Ng V."/>
            <person name="Clum A."/>
            <person name="Steindorff A."/>
            <person name="Ohm R."/>
            <person name="Martin F."/>
            <person name="Silar P."/>
            <person name="Natvig D."/>
            <person name="Lalanne C."/>
            <person name="Gautier V."/>
            <person name="Ament-Velasquez S.L."/>
            <person name="Kruys A."/>
            <person name="Hutchinson M.I."/>
            <person name="Powell A.J."/>
            <person name="Barry K."/>
            <person name="Miller A.N."/>
            <person name="Grigoriev I.V."/>
            <person name="Debuchy R."/>
            <person name="Gladieux P."/>
            <person name="Thoren M.H."/>
            <person name="Johannesson H."/>
        </authorList>
    </citation>
    <scope>NUCLEOTIDE SEQUENCE</scope>
    <source>
        <strain evidence="3">CBS 118394</strain>
    </source>
</reference>
<keyword evidence="4" id="KW-1185">Reference proteome</keyword>
<dbReference type="AlphaFoldDB" id="A0AAE0M3Q3"/>
<reference evidence="3" key="1">
    <citation type="journal article" date="2023" name="Mol. Phylogenet. Evol.">
        <title>Genome-scale phylogeny and comparative genomics of the fungal order Sordariales.</title>
        <authorList>
            <person name="Hensen N."/>
            <person name="Bonometti L."/>
            <person name="Westerberg I."/>
            <person name="Brannstrom I.O."/>
            <person name="Guillou S."/>
            <person name="Cros-Aarteil S."/>
            <person name="Calhoun S."/>
            <person name="Haridas S."/>
            <person name="Kuo A."/>
            <person name="Mondo S."/>
            <person name="Pangilinan J."/>
            <person name="Riley R."/>
            <person name="LaButti K."/>
            <person name="Andreopoulos B."/>
            <person name="Lipzen A."/>
            <person name="Chen C."/>
            <person name="Yan M."/>
            <person name="Daum C."/>
            <person name="Ng V."/>
            <person name="Clum A."/>
            <person name="Steindorff A."/>
            <person name="Ohm R.A."/>
            <person name="Martin F."/>
            <person name="Silar P."/>
            <person name="Natvig D.O."/>
            <person name="Lalanne C."/>
            <person name="Gautier V."/>
            <person name="Ament-Velasquez S.L."/>
            <person name="Kruys A."/>
            <person name="Hutchinson M.I."/>
            <person name="Powell A.J."/>
            <person name="Barry K."/>
            <person name="Miller A.N."/>
            <person name="Grigoriev I.V."/>
            <person name="Debuchy R."/>
            <person name="Gladieux P."/>
            <person name="Hiltunen Thoren M."/>
            <person name="Johannesson H."/>
        </authorList>
    </citation>
    <scope>NUCLEOTIDE SEQUENCE</scope>
    <source>
        <strain evidence="3">CBS 118394</strain>
    </source>
</reference>
<sequence>MEQQPPARPPPKHISPPGMWASKLTLRIISLVFCIALIGLGGSLASTGIVSVLPFAIMGPPVFAALIWDIAEGICILARGGHRGIHPGANVGVDLLLWLALTACTVILWLIGIASSFLYVYCDSYYDYDYNYYRDDCDNLGYNLNELIGKGRAILGLAAVLTILHFVTFVIACYETNLRNRRGTTNIVYMYTTTTTTPGGMPQHGGQQYAMPQTYSVAAPAQVYYPHQQQQQQQPMYYTYATQSPPTTTTTPTPMTNTAATSPQMNHQSVIFPQKTEQQSQPTPPPPIYDTRMPENKNELPS</sequence>
<feature type="transmembrane region" description="Helical" evidence="2">
    <location>
        <begin position="62"/>
        <end position="81"/>
    </location>
</feature>
<gene>
    <name evidence="3" type="ORF">B0H66DRAFT_592929</name>
</gene>
<feature type="transmembrane region" description="Helical" evidence="2">
    <location>
        <begin position="28"/>
        <end position="56"/>
    </location>
</feature>
<protein>
    <submittedName>
        <fullName evidence="3">Uncharacterized protein</fullName>
    </submittedName>
</protein>
<name>A0AAE0M3Q3_9PEZI</name>
<keyword evidence="2" id="KW-0812">Transmembrane</keyword>
<evidence type="ECO:0000256" key="1">
    <source>
        <dbReference type="SAM" id="MobiDB-lite"/>
    </source>
</evidence>
<dbReference type="EMBL" id="JAUEDM010000005">
    <property type="protein sequence ID" value="KAK3316804.1"/>
    <property type="molecule type" value="Genomic_DNA"/>
</dbReference>
<feature type="compositionally biased region" description="Basic and acidic residues" evidence="1">
    <location>
        <begin position="292"/>
        <end position="302"/>
    </location>
</feature>
<keyword evidence="2" id="KW-1133">Transmembrane helix</keyword>
<comment type="caution">
    <text evidence="3">The sequence shown here is derived from an EMBL/GenBank/DDBJ whole genome shotgun (WGS) entry which is preliminary data.</text>
</comment>
<evidence type="ECO:0000256" key="2">
    <source>
        <dbReference type="SAM" id="Phobius"/>
    </source>
</evidence>
<keyword evidence="2" id="KW-0472">Membrane</keyword>